<name>A0ACA9RJ39_9GLOM</name>
<organism evidence="1 2">
    <name type="scientific">Cetraspora pellucida</name>
    <dbReference type="NCBI Taxonomy" id="1433469"/>
    <lineage>
        <taxon>Eukaryota</taxon>
        <taxon>Fungi</taxon>
        <taxon>Fungi incertae sedis</taxon>
        <taxon>Mucoromycota</taxon>
        <taxon>Glomeromycotina</taxon>
        <taxon>Glomeromycetes</taxon>
        <taxon>Diversisporales</taxon>
        <taxon>Gigasporaceae</taxon>
        <taxon>Cetraspora</taxon>
    </lineage>
</organism>
<evidence type="ECO:0000313" key="1">
    <source>
        <dbReference type="EMBL" id="CAG8794879.1"/>
    </source>
</evidence>
<dbReference type="Proteomes" id="UP000789366">
    <property type="component" value="Unassembled WGS sequence"/>
</dbReference>
<feature type="non-terminal residue" evidence="1">
    <location>
        <position position="56"/>
    </location>
</feature>
<dbReference type="EMBL" id="CAJVPW010072930">
    <property type="protein sequence ID" value="CAG8794879.1"/>
    <property type="molecule type" value="Genomic_DNA"/>
</dbReference>
<comment type="caution">
    <text evidence="1">The sequence shown here is derived from an EMBL/GenBank/DDBJ whole genome shotgun (WGS) entry which is preliminary data.</text>
</comment>
<feature type="non-terminal residue" evidence="1">
    <location>
        <position position="1"/>
    </location>
</feature>
<keyword evidence="2" id="KW-1185">Reference proteome</keyword>
<proteinExistence type="predicted"/>
<reference evidence="1" key="1">
    <citation type="submission" date="2021-06" db="EMBL/GenBank/DDBJ databases">
        <authorList>
            <person name="Kallberg Y."/>
            <person name="Tangrot J."/>
            <person name="Rosling A."/>
        </authorList>
    </citation>
    <scope>NUCLEOTIDE SEQUENCE</scope>
    <source>
        <strain evidence="1">28 12/20/2015</strain>
    </source>
</reference>
<accession>A0ACA9RJ39</accession>
<protein>
    <submittedName>
        <fullName evidence="1">7557_t:CDS:1</fullName>
    </submittedName>
</protein>
<evidence type="ECO:0000313" key="2">
    <source>
        <dbReference type="Proteomes" id="UP000789366"/>
    </source>
</evidence>
<sequence length="56" mass="6567">QDIDGHILKEKAKFFADHFLINDFHYLDEPSHTLAHSKLAGHKKEKEYVLILCFTN</sequence>
<gene>
    <name evidence="1" type="ORF">SPELUC_LOCUS17555</name>
</gene>